<accession>J0WQF9</accession>
<dbReference type="EMBL" id="JH687921">
    <property type="protein sequence ID" value="EJD34777.1"/>
    <property type="molecule type" value="Genomic_DNA"/>
</dbReference>
<dbReference type="InParanoid" id="J0WQF9"/>
<evidence type="ECO:0000313" key="2">
    <source>
        <dbReference type="Proteomes" id="UP000006514"/>
    </source>
</evidence>
<name>J0WQF9_AURST</name>
<dbReference type="Proteomes" id="UP000006514">
    <property type="component" value="Unassembled WGS sequence"/>
</dbReference>
<proteinExistence type="predicted"/>
<keyword evidence="2" id="KW-1185">Reference proteome</keyword>
<protein>
    <submittedName>
        <fullName evidence="1">Uncharacterized protein</fullName>
    </submittedName>
</protein>
<gene>
    <name evidence="1" type="ORF">AURDEDRAFT_176172</name>
</gene>
<reference evidence="2" key="1">
    <citation type="journal article" date="2012" name="Science">
        <title>The Paleozoic origin of enzymatic lignin decomposition reconstructed from 31 fungal genomes.</title>
        <authorList>
            <person name="Floudas D."/>
            <person name="Binder M."/>
            <person name="Riley R."/>
            <person name="Barry K."/>
            <person name="Blanchette R.A."/>
            <person name="Henrissat B."/>
            <person name="Martinez A.T."/>
            <person name="Otillar R."/>
            <person name="Spatafora J.W."/>
            <person name="Yadav J.S."/>
            <person name="Aerts A."/>
            <person name="Benoit I."/>
            <person name="Boyd A."/>
            <person name="Carlson A."/>
            <person name="Copeland A."/>
            <person name="Coutinho P.M."/>
            <person name="de Vries R.P."/>
            <person name="Ferreira P."/>
            <person name="Findley K."/>
            <person name="Foster B."/>
            <person name="Gaskell J."/>
            <person name="Glotzer D."/>
            <person name="Gorecki P."/>
            <person name="Heitman J."/>
            <person name="Hesse C."/>
            <person name="Hori C."/>
            <person name="Igarashi K."/>
            <person name="Jurgens J.A."/>
            <person name="Kallen N."/>
            <person name="Kersten P."/>
            <person name="Kohler A."/>
            <person name="Kuees U."/>
            <person name="Kumar T.K.A."/>
            <person name="Kuo A."/>
            <person name="LaButti K."/>
            <person name="Larrondo L.F."/>
            <person name="Lindquist E."/>
            <person name="Ling A."/>
            <person name="Lombard V."/>
            <person name="Lucas S."/>
            <person name="Lundell T."/>
            <person name="Martin R."/>
            <person name="McLaughlin D.J."/>
            <person name="Morgenstern I."/>
            <person name="Morin E."/>
            <person name="Murat C."/>
            <person name="Nagy L.G."/>
            <person name="Nolan M."/>
            <person name="Ohm R.A."/>
            <person name="Patyshakuliyeva A."/>
            <person name="Rokas A."/>
            <person name="Ruiz-Duenas F.J."/>
            <person name="Sabat G."/>
            <person name="Salamov A."/>
            <person name="Samejima M."/>
            <person name="Schmutz J."/>
            <person name="Slot J.C."/>
            <person name="St John F."/>
            <person name="Stenlid J."/>
            <person name="Sun H."/>
            <person name="Sun S."/>
            <person name="Syed K."/>
            <person name="Tsang A."/>
            <person name="Wiebenga A."/>
            <person name="Young D."/>
            <person name="Pisabarro A."/>
            <person name="Eastwood D.C."/>
            <person name="Martin F."/>
            <person name="Cullen D."/>
            <person name="Grigoriev I.V."/>
            <person name="Hibbett D.S."/>
        </authorList>
    </citation>
    <scope>NUCLEOTIDE SEQUENCE [LARGE SCALE GENOMIC DNA]</scope>
    <source>
        <strain evidence="2">TFB10046</strain>
    </source>
</reference>
<evidence type="ECO:0000313" key="1">
    <source>
        <dbReference type="EMBL" id="EJD34777.1"/>
    </source>
</evidence>
<organism evidence="1 2">
    <name type="scientific">Auricularia subglabra (strain TFB-10046 / SS5)</name>
    <name type="common">White-rot fungus</name>
    <name type="synonym">Auricularia delicata (strain TFB10046)</name>
    <dbReference type="NCBI Taxonomy" id="717982"/>
    <lineage>
        <taxon>Eukaryota</taxon>
        <taxon>Fungi</taxon>
        <taxon>Dikarya</taxon>
        <taxon>Basidiomycota</taxon>
        <taxon>Agaricomycotina</taxon>
        <taxon>Agaricomycetes</taxon>
        <taxon>Auriculariales</taxon>
        <taxon>Auriculariaceae</taxon>
        <taxon>Auricularia</taxon>
    </lineage>
</organism>
<dbReference type="AlphaFoldDB" id="J0WQF9"/>
<sequence length="171" mass="19382">MSKEKSNMQTHRGLGIVVSVVQSVERFMKSHLAKGRVRRAISYVFTIPQQIERMDQELSDGLREFNVVALLDTNLRIRSGNQLADENARYNGEFRLLKHVEVDKFELILQEASEDGTLVLKYHCAEVDGRVVVVCYFETTPDAPGEGEYEGDATNLLDRTLAHDRILAEIS</sequence>
<dbReference type="KEGG" id="adl:AURDEDRAFT_176172"/>